<evidence type="ECO:0000256" key="1">
    <source>
        <dbReference type="SAM" id="MobiDB-lite"/>
    </source>
</evidence>
<organism evidence="2 3">
    <name type="scientific">Gigaspora margarita</name>
    <dbReference type="NCBI Taxonomy" id="4874"/>
    <lineage>
        <taxon>Eukaryota</taxon>
        <taxon>Fungi</taxon>
        <taxon>Fungi incertae sedis</taxon>
        <taxon>Mucoromycota</taxon>
        <taxon>Glomeromycotina</taxon>
        <taxon>Glomeromycetes</taxon>
        <taxon>Diversisporales</taxon>
        <taxon>Gigasporaceae</taxon>
        <taxon>Gigaspora</taxon>
    </lineage>
</organism>
<name>A0ABN7UJX7_GIGMA</name>
<gene>
    <name evidence="2" type="ORF">GMARGA_LOCUS6673</name>
</gene>
<sequence length="65" mass="6973">MVASVISGNTSNTSSAPTNAERSNNTNIQTYYNSENFGSTTRDNSYASLLFLGVILLSLNLENHG</sequence>
<proteinExistence type="predicted"/>
<reference evidence="2 3" key="1">
    <citation type="submission" date="2021-06" db="EMBL/GenBank/DDBJ databases">
        <authorList>
            <person name="Kallberg Y."/>
            <person name="Tangrot J."/>
            <person name="Rosling A."/>
        </authorList>
    </citation>
    <scope>NUCLEOTIDE SEQUENCE [LARGE SCALE GENOMIC DNA]</scope>
    <source>
        <strain evidence="2 3">120-4 pot B 10/14</strain>
    </source>
</reference>
<evidence type="ECO:0000313" key="2">
    <source>
        <dbReference type="EMBL" id="CAG8596651.1"/>
    </source>
</evidence>
<evidence type="ECO:0000313" key="3">
    <source>
        <dbReference type="Proteomes" id="UP000789901"/>
    </source>
</evidence>
<protein>
    <submittedName>
        <fullName evidence="2">31161_t:CDS:1</fullName>
    </submittedName>
</protein>
<comment type="caution">
    <text evidence="2">The sequence shown here is derived from an EMBL/GenBank/DDBJ whole genome shotgun (WGS) entry which is preliminary data.</text>
</comment>
<keyword evidence="3" id="KW-1185">Reference proteome</keyword>
<dbReference type="EMBL" id="CAJVQB010003074">
    <property type="protein sequence ID" value="CAG8596651.1"/>
    <property type="molecule type" value="Genomic_DNA"/>
</dbReference>
<accession>A0ABN7UJX7</accession>
<dbReference type="Proteomes" id="UP000789901">
    <property type="component" value="Unassembled WGS sequence"/>
</dbReference>
<feature type="region of interest" description="Disordered" evidence="1">
    <location>
        <begin position="1"/>
        <end position="27"/>
    </location>
</feature>